<evidence type="ECO:0000313" key="2">
    <source>
        <dbReference type="EMBL" id="PJJ77726.1"/>
    </source>
</evidence>
<organism evidence="2 3">
    <name type="scientific">Sediminihabitans luteus</name>
    <dbReference type="NCBI Taxonomy" id="1138585"/>
    <lineage>
        <taxon>Bacteria</taxon>
        <taxon>Bacillati</taxon>
        <taxon>Actinomycetota</taxon>
        <taxon>Actinomycetes</taxon>
        <taxon>Micrococcales</taxon>
        <taxon>Cellulomonadaceae</taxon>
        <taxon>Sediminihabitans</taxon>
    </lineage>
</organism>
<dbReference type="InterPro" id="IPR018966">
    <property type="entry name" value="VTC_domain"/>
</dbReference>
<dbReference type="GO" id="GO:0006799">
    <property type="term" value="P:polyphosphate biosynthetic process"/>
    <property type="evidence" value="ECO:0007669"/>
    <property type="project" value="UniProtKB-ARBA"/>
</dbReference>
<dbReference type="RefSeq" id="WP_100422061.1">
    <property type="nucleotide sequence ID" value="NZ_BOOX01000012.1"/>
</dbReference>
<dbReference type="InterPro" id="IPR033469">
    <property type="entry name" value="CYTH-like_dom_sf"/>
</dbReference>
<dbReference type="InterPro" id="IPR042267">
    <property type="entry name" value="VTC_sf"/>
</dbReference>
<dbReference type="Proteomes" id="UP000231693">
    <property type="component" value="Unassembled WGS sequence"/>
</dbReference>
<dbReference type="Gene3D" id="3.20.100.30">
    <property type="entry name" value="VTC, catalytic tunnel domain"/>
    <property type="match status" value="1"/>
</dbReference>
<sequence>MRAPGTHVPLAGFAPITIDELVTQAALLTRVDRKYVVPVAALDVLLGQLARSDADDAPRALDIGGERSFGYASVYFDTVDRDSYHRSAHRRRRRFKVRTRTYVDTAECWLEVKTRGPRGTTVKQRAPHAAAPDALPDDGRAFVAATLAGAGVPGVDVAGLVPVLETRYHRSTVLLPATSSRVTIDTGLTFVDRAADDVPAVGTTGMAVVETKTGSTPSAFDRALWAAGHRPVRISKFGSGLAVLHPELPAAPWRRVIDRHLLPGIAPAAHAA</sequence>
<comment type="caution">
    <text evidence="2">The sequence shown here is derived from an EMBL/GenBank/DDBJ whole genome shotgun (WGS) entry which is preliminary data.</text>
</comment>
<dbReference type="OrthoDB" id="148766at2"/>
<dbReference type="CDD" id="cd07750">
    <property type="entry name" value="PolyPPase_VTC_like"/>
    <property type="match status" value="1"/>
</dbReference>
<feature type="domain" description="VTC" evidence="1">
    <location>
        <begin position="31"/>
        <end position="245"/>
    </location>
</feature>
<gene>
    <name evidence="2" type="ORF">CLV28_0952</name>
</gene>
<proteinExistence type="predicted"/>
<dbReference type="Pfam" id="PF09359">
    <property type="entry name" value="VTC"/>
    <property type="match status" value="1"/>
</dbReference>
<reference evidence="2 3" key="1">
    <citation type="submission" date="2017-11" db="EMBL/GenBank/DDBJ databases">
        <title>Genomic Encyclopedia of Archaeal and Bacterial Type Strains, Phase II (KMG-II): From Individual Species to Whole Genera.</title>
        <authorList>
            <person name="Goeker M."/>
        </authorList>
    </citation>
    <scope>NUCLEOTIDE SEQUENCE [LARGE SCALE GENOMIC DNA]</scope>
    <source>
        <strain evidence="2 3">DSM 25478</strain>
    </source>
</reference>
<evidence type="ECO:0000259" key="1">
    <source>
        <dbReference type="Pfam" id="PF09359"/>
    </source>
</evidence>
<dbReference type="AlphaFoldDB" id="A0A2M9D0K7"/>
<dbReference type="SUPFAM" id="SSF55154">
    <property type="entry name" value="CYTH-like phosphatases"/>
    <property type="match status" value="1"/>
</dbReference>
<dbReference type="EMBL" id="PGFE01000001">
    <property type="protein sequence ID" value="PJJ77726.1"/>
    <property type="molecule type" value="Genomic_DNA"/>
</dbReference>
<name>A0A2M9D0K7_9CELL</name>
<keyword evidence="3" id="KW-1185">Reference proteome</keyword>
<accession>A0A2M9D0K7</accession>
<evidence type="ECO:0000313" key="3">
    <source>
        <dbReference type="Proteomes" id="UP000231693"/>
    </source>
</evidence>
<protein>
    <submittedName>
        <fullName evidence="2">VTC domain-containing protein</fullName>
    </submittedName>
</protein>